<keyword evidence="2" id="KW-1185">Reference proteome</keyword>
<accession>A0A7D5LAK8</accession>
<dbReference type="Proteomes" id="UP000509626">
    <property type="component" value="Chromosome"/>
</dbReference>
<evidence type="ECO:0000313" key="2">
    <source>
        <dbReference type="Proteomes" id="UP000509626"/>
    </source>
</evidence>
<dbReference type="GeneID" id="56037681"/>
<sequence length="64" mass="7377">MTLKDHLEDEHVATVTLDLADDVVSELNEYIGTTRIGYNRLTTRRARTFEVTFSEADIEHDRPV</sequence>
<reference evidence="1 2" key="1">
    <citation type="submission" date="2020-06" db="EMBL/GenBank/DDBJ databases">
        <title>NJ-3-1, isolated from saline soil.</title>
        <authorList>
            <person name="Cui H.L."/>
            <person name="Shi X."/>
        </authorList>
    </citation>
    <scope>NUCLEOTIDE SEQUENCE [LARGE SCALE GENOMIC DNA]</scope>
    <source>
        <strain evidence="1 2">NJ-3-1</strain>
    </source>
</reference>
<organism evidence="1 2">
    <name type="scientific">Halorarum salinum</name>
    <dbReference type="NCBI Taxonomy" id="2743089"/>
    <lineage>
        <taxon>Archaea</taxon>
        <taxon>Methanobacteriati</taxon>
        <taxon>Methanobacteriota</taxon>
        <taxon>Stenosarchaea group</taxon>
        <taxon>Halobacteria</taxon>
        <taxon>Halobacteriales</taxon>
        <taxon>Haloferacaceae</taxon>
        <taxon>Halorarum</taxon>
    </lineage>
</organism>
<gene>
    <name evidence="1" type="ORF">HUG12_09440</name>
</gene>
<protein>
    <submittedName>
        <fullName evidence="1">Uncharacterized protein</fullName>
    </submittedName>
</protein>
<name>A0A7D5LAK8_9EURY</name>
<dbReference type="KEGG" id="halu:HUG12_09440"/>
<dbReference type="RefSeq" id="WP_179268516.1">
    <property type="nucleotide sequence ID" value="NZ_CP058579.1"/>
</dbReference>
<evidence type="ECO:0000313" key="1">
    <source>
        <dbReference type="EMBL" id="QLG61931.1"/>
    </source>
</evidence>
<dbReference type="EMBL" id="CP058579">
    <property type="protein sequence ID" value="QLG61931.1"/>
    <property type="molecule type" value="Genomic_DNA"/>
</dbReference>
<proteinExistence type="predicted"/>
<dbReference type="AlphaFoldDB" id="A0A7D5LAK8"/>